<comment type="caution">
    <text evidence="2">The sequence shown here is derived from an EMBL/GenBank/DDBJ whole genome shotgun (WGS) entry which is preliminary data.</text>
</comment>
<evidence type="ECO:0000313" key="2">
    <source>
        <dbReference type="EMBL" id="TTA69404.1"/>
    </source>
</evidence>
<gene>
    <name evidence="2" type="ORF">Baya_14331</name>
</gene>
<reference evidence="2 3" key="1">
    <citation type="journal article" date="2019" name="Genome Biol. Evol.">
        <title>Whole-Genome Sequencing of the Giant Devil Catfish, Bagarius yarrelli.</title>
        <authorList>
            <person name="Jiang W."/>
            <person name="Lv Y."/>
            <person name="Cheng L."/>
            <person name="Yang K."/>
            <person name="Chao B."/>
            <person name="Wang X."/>
            <person name="Li Y."/>
            <person name="Pan X."/>
            <person name="You X."/>
            <person name="Zhang Y."/>
            <person name="Yang J."/>
            <person name="Li J."/>
            <person name="Zhang X."/>
            <person name="Liu S."/>
            <person name="Sun C."/>
            <person name="Yang J."/>
            <person name="Shi Q."/>
        </authorList>
    </citation>
    <scope>NUCLEOTIDE SEQUENCE [LARGE SCALE GENOMIC DNA]</scope>
    <source>
        <strain evidence="2">JWS20170419001</strain>
        <tissue evidence="2">Muscle</tissue>
    </source>
</reference>
<dbReference type="Proteomes" id="UP000319801">
    <property type="component" value="Unassembled WGS sequence"/>
</dbReference>
<organism evidence="2 3">
    <name type="scientific">Bagarius yarrelli</name>
    <name type="common">Goonch</name>
    <name type="synonym">Bagrus yarrelli</name>
    <dbReference type="NCBI Taxonomy" id="175774"/>
    <lineage>
        <taxon>Eukaryota</taxon>
        <taxon>Metazoa</taxon>
        <taxon>Chordata</taxon>
        <taxon>Craniata</taxon>
        <taxon>Vertebrata</taxon>
        <taxon>Euteleostomi</taxon>
        <taxon>Actinopterygii</taxon>
        <taxon>Neopterygii</taxon>
        <taxon>Teleostei</taxon>
        <taxon>Ostariophysi</taxon>
        <taxon>Siluriformes</taxon>
        <taxon>Sisoridae</taxon>
        <taxon>Sisorinae</taxon>
        <taxon>Bagarius</taxon>
    </lineage>
</organism>
<proteinExistence type="predicted"/>
<dbReference type="AlphaFoldDB" id="A0A556V8W6"/>
<keyword evidence="3" id="KW-1185">Reference proteome</keyword>
<evidence type="ECO:0000313" key="3">
    <source>
        <dbReference type="Proteomes" id="UP000319801"/>
    </source>
</evidence>
<protein>
    <submittedName>
        <fullName evidence="2">Uncharacterized protein</fullName>
    </submittedName>
</protein>
<evidence type="ECO:0000256" key="1">
    <source>
        <dbReference type="SAM" id="MobiDB-lite"/>
    </source>
</evidence>
<feature type="compositionally biased region" description="Low complexity" evidence="1">
    <location>
        <begin position="122"/>
        <end position="153"/>
    </location>
</feature>
<sequence>MFWLEFQRSRVKNLNPEVFGIWTRGRICSGRVSGEKRRLAVLLDVPISSPSSTLYSPIPHPLNHLSPIPNHLQPHPQPSKAPSSTLYSPILPTLYSPIPTAPSHLPVSPIPTIYSPQPPQPSSSNSSPIPNLLSPSQPSLQPHPSNPQPSLSPILKPTAPPSTIPHPQKLKTRKIQQPRNSPILKNHSYPKPYSPSTPTFFSPNFPRGCCSLTGSALVNSALGLAEFSLRLLCLSPPSALCFPWNPGDSGVQLLCATSSAQHPG</sequence>
<name>A0A556V8W6_BAGYA</name>
<dbReference type="EMBL" id="VCAZ01000163">
    <property type="protein sequence ID" value="TTA69404.1"/>
    <property type="molecule type" value="Genomic_DNA"/>
</dbReference>
<accession>A0A556V8W6</accession>
<feature type="region of interest" description="Disordered" evidence="1">
    <location>
        <begin position="65"/>
        <end position="85"/>
    </location>
</feature>
<feature type="region of interest" description="Disordered" evidence="1">
    <location>
        <begin position="109"/>
        <end position="190"/>
    </location>
</feature>